<dbReference type="Proteomes" id="UP001281761">
    <property type="component" value="Unassembled WGS sequence"/>
</dbReference>
<sequence>MLLSLITILSATLFRQVNAISVTKAVWDYKPDRLSADVTLTLTSDHGEDIKGEYTVTINDPNNIGALSNPGTLESGDTVTVTFENLGKVHEAQYNVEYTIVKVMKTNEGPAHIDDGPLDKVTFFIPSLTSIVVEGDVSDNEGTLSITGKDLNVEEHTLTFETYGGDSVEKTFTPSDATITNERVKVPVGTSTGLQFAHEYSITAKDATGKILCPTASIIFSDTASPAITALTQKAGYVAGAATGTLLVSGTKLGGTDQAPKVVNLVFWKKGAADKTGSVTIAFSAKADAPNAVECSVPVGTAANNFVAGETYQLKSAAFADDTPVTVSATIVDILFDKSGPVPPVFTIAVKCVGDPEDVKDGKKQTVTITMAHPELPAKPADEKTQTLKLDFKDEEKDKSYTIEAGNKKNTWTYATGGKSLDVAYTWHDFPITATTKTKVSINIDEWKQEAADVVFAGARSVTAFTAAFMALFALHLW</sequence>
<keyword evidence="3" id="KW-1185">Reference proteome</keyword>
<organism evidence="2 3">
    <name type="scientific">Blattamonas nauphoetae</name>
    <dbReference type="NCBI Taxonomy" id="2049346"/>
    <lineage>
        <taxon>Eukaryota</taxon>
        <taxon>Metamonada</taxon>
        <taxon>Preaxostyla</taxon>
        <taxon>Oxymonadida</taxon>
        <taxon>Blattamonas</taxon>
    </lineage>
</organism>
<accession>A0ABQ9WS28</accession>
<protein>
    <submittedName>
        <fullName evidence="2">Uncharacterized protein</fullName>
    </submittedName>
</protein>
<feature type="chain" id="PRO_5046146611" evidence="1">
    <location>
        <begin position="20"/>
        <end position="478"/>
    </location>
</feature>
<evidence type="ECO:0000256" key="1">
    <source>
        <dbReference type="SAM" id="SignalP"/>
    </source>
</evidence>
<reference evidence="2 3" key="1">
    <citation type="journal article" date="2022" name="bioRxiv">
        <title>Genomics of Preaxostyla Flagellates Illuminates Evolutionary Transitions and the Path Towards Mitochondrial Loss.</title>
        <authorList>
            <person name="Novak L.V.F."/>
            <person name="Treitli S.C."/>
            <person name="Pyrih J."/>
            <person name="Halakuc P."/>
            <person name="Pipaliya S.V."/>
            <person name="Vacek V."/>
            <person name="Brzon O."/>
            <person name="Soukal P."/>
            <person name="Eme L."/>
            <person name="Dacks J.B."/>
            <person name="Karnkowska A."/>
            <person name="Elias M."/>
            <person name="Hampl V."/>
        </authorList>
    </citation>
    <scope>NUCLEOTIDE SEQUENCE [LARGE SCALE GENOMIC DNA]</scope>
    <source>
        <strain evidence="2">NAU3</strain>
        <tissue evidence="2">Gut</tissue>
    </source>
</reference>
<evidence type="ECO:0000313" key="2">
    <source>
        <dbReference type="EMBL" id="KAK2941889.1"/>
    </source>
</evidence>
<dbReference type="EMBL" id="JARBJD010000453">
    <property type="protein sequence ID" value="KAK2941889.1"/>
    <property type="molecule type" value="Genomic_DNA"/>
</dbReference>
<gene>
    <name evidence="2" type="ORF">BLNAU_23195</name>
</gene>
<evidence type="ECO:0000313" key="3">
    <source>
        <dbReference type="Proteomes" id="UP001281761"/>
    </source>
</evidence>
<feature type="signal peptide" evidence="1">
    <location>
        <begin position="1"/>
        <end position="19"/>
    </location>
</feature>
<name>A0ABQ9WS28_9EUKA</name>
<comment type="caution">
    <text evidence="2">The sequence shown here is derived from an EMBL/GenBank/DDBJ whole genome shotgun (WGS) entry which is preliminary data.</text>
</comment>
<keyword evidence="1" id="KW-0732">Signal</keyword>
<proteinExistence type="predicted"/>